<dbReference type="PIRSF" id="PIRSF002211">
    <property type="entry name" value="Ribosomal_L30_bac-type"/>
    <property type="match status" value="1"/>
</dbReference>
<comment type="similarity">
    <text evidence="1 5">Belongs to the universal ribosomal protein uL30 family.</text>
</comment>
<evidence type="ECO:0000256" key="3">
    <source>
        <dbReference type="ARBA" id="ARBA00022980"/>
    </source>
</evidence>
<dbReference type="CDD" id="cd01658">
    <property type="entry name" value="Ribosomal_L30"/>
    <property type="match status" value="1"/>
</dbReference>
<dbReference type="HAMAP" id="MF_01371_B">
    <property type="entry name" value="Ribosomal_uL30_B"/>
    <property type="match status" value="1"/>
</dbReference>
<dbReference type="NCBIfam" id="TIGR01308">
    <property type="entry name" value="rpmD_bact"/>
    <property type="match status" value="1"/>
</dbReference>
<dbReference type="GO" id="GO:0006412">
    <property type="term" value="P:translation"/>
    <property type="evidence" value="ECO:0007669"/>
    <property type="project" value="UniProtKB-UniRule"/>
</dbReference>
<sequence length="61" mass="6731">MPQIKVTLTKSTIGAKPNARESVRSLGLKRLHHSVVVEDSPIVRGYLKTAPHLVTVEEVKD</sequence>
<dbReference type="PANTHER" id="PTHR15892:SF2">
    <property type="entry name" value="LARGE RIBOSOMAL SUBUNIT PROTEIN UL30M"/>
    <property type="match status" value="1"/>
</dbReference>
<evidence type="ECO:0000256" key="2">
    <source>
        <dbReference type="ARBA" id="ARBA00011838"/>
    </source>
</evidence>
<reference evidence="7" key="1">
    <citation type="submission" date="2024-05" db="EMBL/GenBank/DDBJ databases">
        <authorList>
            <person name="Cai S.Y."/>
            <person name="Jin L.M."/>
            <person name="Li H.R."/>
        </authorList>
    </citation>
    <scope>NUCLEOTIDE SEQUENCE</scope>
    <source>
        <strain evidence="7">A5-74</strain>
    </source>
</reference>
<dbReference type="Pfam" id="PF00327">
    <property type="entry name" value="Ribosomal_L30"/>
    <property type="match status" value="1"/>
</dbReference>
<evidence type="ECO:0000256" key="5">
    <source>
        <dbReference type="HAMAP-Rule" id="MF_01371"/>
    </source>
</evidence>
<dbReference type="InterPro" id="IPR016082">
    <property type="entry name" value="Ribosomal_uL30_ferredoxin-like"/>
</dbReference>
<dbReference type="AlphaFoldDB" id="A0AAU8DSG3"/>
<evidence type="ECO:0000259" key="6">
    <source>
        <dbReference type="Pfam" id="PF00327"/>
    </source>
</evidence>
<dbReference type="InterPro" id="IPR005996">
    <property type="entry name" value="Ribosomal_uL30_bac-type"/>
</dbReference>
<dbReference type="RefSeq" id="WP_353650547.1">
    <property type="nucleotide sequence ID" value="NZ_CP159218.1"/>
</dbReference>
<dbReference type="InterPro" id="IPR036919">
    <property type="entry name" value="Ribo_uL30_ferredoxin-like_sf"/>
</dbReference>
<evidence type="ECO:0000256" key="1">
    <source>
        <dbReference type="ARBA" id="ARBA00007594"/>
    </source>
</evidence>
<comment type="subunit">
    <text evidence="2 5">Part of the 50S ribosomal subunit.</text>
</comment>
<evidence type="ECO:0000313" key="7">
    <source>
        <dbReference type="EMBL" id="XCG64936.1"/>
    </source>
</evidence>
<accession>A0AAU8DSG3</accession>
<evidence type="ECO:0000256" key="4">
    <source>
        <dbReference type="ARBA" id="ARBA00023274"/>
    </source>
</evidence>
<keyword evidence="4 5" id="KW-0687">Ribonucleoprotein</keyword>
<dbReference type="GO" id="GO:0022625">
    <property type="term" value="C:cytosolic large ribosomal subunit"/>
    <property type="evidence" value="ECO:0007669"/>
    <property type="project" value="TreeGrafter"/>
</dbReference>
<dbReference type="Gene3D" id="3.30.1390.20">
    <property type="entry name" value="Ribosomal protein L30, ferredoxin-like fold domain"/>
    <property type="match status" value="1"/>
</dbReference>
<dbReference type="EMBL" id="CP159218">
    <property type="protein sequence ID" value="XCG64936.1"/>
    <property type="molecule type" value="Genomic_DNA"/>
</dbReference>
<protein>
    <recommendedName>
        <fullName evidence="5">Large ribosomal subunit protein uL30</fullName>
    </recommendedName>
</protein>
<proteinExistence type="inferred from homology"/>
<name>A0AAU8DSG3_9ACTN</name>
<feature type="domain" description="Large ribosomal subunit protein uL30-like ferredoxin-like fold" evidence="6">
    <location>
        <begin position="4"/>
        <end position="54"/>
    </location>
</feature>
<keyword evidence="3 5" id="KW-0689">Ribosomal protein</keyword>
<dbReference type="SUPFAM" id="SSF55129">
    <property type="entry name" value="Ribosomal protein L30p/L7e"/>
    <property type="match status" value="1"/>
</dbReference>
<dbReference type="PANTHER" id="PTHR15892">
    <property type="entry name" value="MITOCHONDRIAL RIBOSOMAL PROTEIN L30"/>
    <property type="match status" value="1"/>
</dbReference>
<gene>
    <name evidence="5 7" type="primary">rpmD</name>
    <name evidence="7" type="ORF">ABLG96_06420</name>
</gene>
<organism evidence="7">
    <name type="scientific">Nakamurella sp. A5-74</name>
    <dbReference type="NCBI Taxonomy" id="3158264"/>
    <lineage>
        <taxon>Bacteria</taxon>
        <taxon>Bacillati</taxon>
        <taxon>Actinomycetota</taxon>
        <taxon>Actinomycetes</taxon>
        <taxon>Nakamurellales</taxon>
        <taxon>Nakamurellaceae</taxon>
        <taxon>Nakamurella</taxon>
    </lineage>
</organism>
<dbReference type="GO" id="GO:0003735">
    <property type="term" value="F:structural constituent of ribosome"/>
    <property type="evidence" value="ECO:0007669"/>
    <property type="project" value="InterPro"/>
</dbReference>